<proteinExistence type="evidence at transcript level"/>
<sequence>MPLFLLLSSTLVIASYPTTSSGILDVHWSINWPLSSKPTQHNPSGNKTIELSLLSSSGPI</sequence>
<keyword evidence="1" id="KW-0732">Signal</keyword>
<feature type="signal peptide" evidence="1">
    <location>
        <begin position="1"/>
        <end position="20"/>
    </location>
</feature>
<evidence type="ECO:0000313" key="2">
    <source>
        <dbReference type="EMBL" id="ALL41186.1"/>
    </source>
</evidence>
<reference evidence="2" key="1">
    <citation type="submission" date="2015-07" db="EMBL/GenBank/DDBJ databases">
        <title>Elucidating the P. pachyrhizi secretome and potential effectors.</title>
        <authorList>
            <person name="de Carvalho M.C.C.G."/>
            <person name="Nascimento L.C."/>
            <person name="Darben L.M."/>
            <person name="Polizel-Podanosqui A.M."/>
            <person name="Lopes-Caitar V.S."/>
            <person name="Rocha C.S."/>
            <person name="Qi M."/>
            <person name="Carazolle M."/>
            <person name="Kuwahara M.K."/>
            <person name="Pereira G.A.G."/>
            <person name="Abdelnoor R.V."/>
            <person name="Whitham S.A."/>
            <person name="Marcelino-Guimaraes F.C."/>
        </authorList>
    </citation>
    <scope>NUCLEOTIDE SEQUENCE</scope>
</reference>
<dbReference type="AlphaFoldDB" id="A0A0S1MK52"/>
<dbReference type="EMBL" id="KT247097">
    <property type="protein sequence ID" value="ALL41186.1"/>
    <property type="molecule type" value="mRNA"/>
</dbReference>
<evidence type="ECO:0008006" key="3">
    <source>
        <dbReference type="Google" id="ProtNLM"/>
    </source>
</evidence>
<feature type="chain" id="PRO_5006589181" description="Secreted protein" evidence="1">
    <location>
        <begin position="21"/>
        <end position="60"/>
    </location>
</feature>
<protein>
    <recommendedName>
        <fullName evidence="3">Secreted protein</fullName>
    </recommendedName>
</protein>
<evidence type="ECO:0000256" key="1">
    <source>
        <dbReference type="SAM" id="SignalP"/>
    </source>
</evidence>
<accession>A0A0S1MK52</accession>
<organism evidence="2">
    <name type="scientific">Phakopsora pachyrhizi</name>
    <name type="common">Asian soybean rust disease fungus</name>
    <dbReference type="NCBI Taxonomy" id="170000"/>
    <lineage>
        <taxon>Eukaryota</taxon>
        <taxon>Fungi</taxon>
        <taxon>Dikarya</taxon>
        <taxon>Basidiomycota</taxon>
        <taxon>Pucciniomycotina</taxon>
        <taxon>Pucciniomycetes</taxon>
        <taxon>Pucciniales</taxon>
        <taxon>Phakopsoraceae</taxon>
        <taxon>Phakopsora</taxon>
    </lineage>
</organism>
<name>A0A0S1MK52_PHAPC</name>